<feature type="domain" description="Lipoxygenase" evidence="4">
    <location>
        <begin position="479"/>
        <end position="816"/>
    </location>
</feature>
<dbReference type="PANTHER" id="PTHR11771">
    <property type="entry name" value="LIPOXYGENASE"/>
    <property type="match status" value="1"/>
</dbReference>
<dbReference type="GO" id="GO:0034440">
    <property type="term" value="P:lipid oxidation"/>
    <property type="evidence" value="ECO:0007669"/>
    <property type="project" value="InterPro"/>
</dbReference>
<dbReference type="Gene3D" id="3.10.450.60">
    <property type="match status" value="1"/>
</dbReference>
<keyword evidence="6" id="KW-1185">Reference proteome</keyword>
<dbReference type="Pfam" id="PF10604">
    <property type="entry name" value="Polyketide_cyc2"/>
    <property type="match status" value="1"/>
</dbReference>
<dbReference type="SUPFAM" id="SSF48484">
    <property type="entry name" value="Lipoxigenase"/>
    <property type="match status" value="1"/>
</dbReference>
<dbReference type="CDD" id="cd07821">
    <property type="entry name" value="PYR_PYL_RCAR_like"/>
    <property type="match status" value="1"/>
</dbReference>
<dbReference type="InterPro" id="IPR000907">
    <property type="entry name" value="LipOase"/>
</dbReference>
<sequence length="816" mass="85204">MLGALVKPLAIFVVGASTAVVVPGPAPLALFAALITSAVAKMTLFEGLRAVKGPAETPGAGASGAHADKPLHPYRKVEHTVVEGTIPAPVDDVWALVRDFGGWASWWPAFTSCSVDGADGVGQVRTLGYDGLRFYDEQLTARDDGRHVIEYLLLKAQPEVPATHVRTTVELVAAGPTATRVTWSAVFQPAASAAVSTLRAGQTAAYEAGIAALGARLSRASLARPVRVSVTKVAMAADGSVAHLTLSVGGVRAHSLRLTPAGTPVSAEPVALPLADAAEAVELGLEAPDGSVVAAGSLAAAALLAPADGPAPTTHEVALGCGAEGSGVPVATYALSVVDAPPASAAEAATKLLFALIPELQQELVQTVFLLGHDDGRWAYAAYPSASAAQPLPKFSAVLPPSEALQPPRAGRLFQRNAEFLYAQARLLKLLVDTSAVPPAMRARMAALQAEVQAVLAEDPFAVPFHGAVAKPTRVVDRWTTDEEVAGQMIRGVNPMKITRVTADDATAVLPAVFHGLVAADGRDVATLRADKALFYADYPELMIGELDAASGAYTHQAVSSVLDSDVGARKYWYAPRLVLYKKASGKLSILGFTLTRKDDGHDEVYTAATHPPITFQLAKLHLTAADNQTHQFVSHLGLTHLLAEPFIVAAHNALPADHILTALLRPHFVDTIGINFLARQTLVSSVVPFTDSTFSVGTSNAMAVFSSVYAGWDFIGDNFPNGLAKRGFGPDASVDGLDGFYYRDDGFKVWNALTRHVSRVLTAHYSAVGGGDADAAVAADPALAAWSAEMRAPDKADIASFPSAFGSVEALTEAL</sequence>
<keyword evidence="2" id="KW-0223">Dioxygenase</keyword>
<dbReference type="Gene3D" id="3.30.530.20">
    <property type="match status" value="1"/>
</dbReference>
<name>A0A1X6NKY2_PORUM</name>
<evidence type="ECO:0000313" key="6">
    <source>
        <dbReference type="Proteomes" id="UP000218209"/>
    </source>
</evidence>
<dbReference type="EMBL" id="KV919665">
    <property type="protein sequence ID" value="OSX69248.1"/>
    <property type="molecule type" value="Genomic_DNA"/>
</dbReference>
<evidence type="ECO:0000256" key="2">
    <source>
        <dbReference type="ARBA" id="ARBA00022964"/>
    </source>
</evidence>
<evidence type="ECO:0000313" key="5">
    <source>
        <dbReference type="EMBL" id="OSX69248.1"/>
    </source>
</evidence>
<organism evidence="5 6">
    <name type="scientific">Porphyra umbilicalis</name>
    <name type="common">Purple laver</name>
    <name type="synonym">Red alga</name>
    <dbReference type="NCBI Taxonomy" id="2786"/>
    <lineage>
        <taxon>Eukaryota</taxon>
        <taxon>Rhodophyta</taxon>
        <taxon>Bangiophyceae</taxon>
        <taxon>Bangiales</taxon>
        <taxon>Bangiaceae</taxon>
        <taxon>Porphyra</taxon>
    </lineage>
</organism>
<dbReference type="InterPro" id="IPR036226">
    <property type="entry name" value="LipOase_C_sf"/>
</dbReference>
<dbReference type="OrthoDB" id="407298at2759"/>
<dbReference type="Gene3D" id="1.20.245.10">
    <property type="entry name" value="Lipoxygenase-1, Domain 5"/>
    <property type="match status" value="1"/>
</dbReference>
<accession>A0A1X6NKY2</accession>
<dbReference type="SUPFAM" id="SSF55961">
    <property type="entry name" value="Bet v1-like"/>
    <property type="match status" value="1"/>
</dbReference>
<dbReference type="InterPro" id="IPR019587">
    <property type="entry name" value="Polyketide_cyclase/dehydratase"/>
</dbReference>
<reference evidence="5 6" key="1">
    <citation type="submission" date="2017-03" db="EMBL/GenBank/DDBJ databases">
        <title>WGS assembly of Porphyra umbilicalis.</title>
        <authorList>
            <person name="Brawley S.H."/>
            <person name="Blouin N.A."/>
            <person name="Ficko-Blean E."/>
            <person name="Wheeler G.L."/>
            <person name="Lohr M."/>
            <person name="Goodson H.V."/>
            <person name="Jenkins J.W."/>
            <person name="Blaby-Haas C.E."/>
            <person name="Helliwell K.E."/>
            <person name="Chan C."/>
            <person name="Marriage T."/>
            <person name="Bhattacharya D."/>
            <person name="Klein A.S."/>
            <person name="Badis Y."/>
            <person name="Brodie J."/>
            <person name="Cao Y."/>
            <person name="Collen J."/>
            <person name="Dittami S.M."/>
            <person name="Gachon C.M."/>
            <person name="Green B.R."/>
            <person name="Karpowicz S."/>
            <person name="Kim J.W."/>
            <person name="Kudahl U."/>
            <person name="Lin S."/>
            <person name="Michel G."/>
            <person name="Mittag M."/>
            <person name="Olson B.J."/>
            <person name="Pangilinan J."/>
            <person name="Peng Y."/>
            <person name="Qiu H."/>
            <person name="Shu S."/>
            <person name="Singer J.T."/>
            <person name="Smith A.G."/>
            <person name="Sprecher B.N."/>
            <person name="Wagner V."/>
            <person name="Wang W."/>
            <person name="Wang Z.-Y."/>
            <person name="Yan J."/>
            <person name="Yarish C."/>
            <person name="Zoeuner-Riek S."/>
            <person name="Zhuang Y."/>
            <person name="Zou Y."/>
            <person name="Lindquist E.A."/>
            <person name="Grimwood J."/>
            <person name="Barry K."/>
            <person name="Rokhsar D.S."/>
            <person name="Schmutz J."/>
            <person name="Stiller J.W."/>
            <person name="Grossman A.R."/>
            <person name="Prochnik S.E."/>
        </authorList>
    </citation>
    <scope>NUCLEOTIDE SEQUENCE [LARGE SCALE GENOMIC DNA]</scope>
    <source>
        <strain evidence="5">4086291</strain>
    </source>
</reference>
<dbReference type="Proteomes" id="UP000218209">
    <property type="component" value="Unassembled WGS sequence"/>
</dbReference>
<keyword evidence="3" id="KW-0560">Oxidoreductase</keyword>
<feature type="non-terminal residue" evidence="5">
    <location>
        <position position="816"/>
    </location>
</feature>
<proteinExistence type="predicted"/>
<dbReference type="Pfam" id="PF00305">
    <property type="entry name" value="Lipoxygenase"/>
    <property type="match status" value="1"/>
</dbReference>
<gene>
    <name evidence="5" type="ORF">BU14_1696s0002</name>
</gene>
<dbReference type="PROSITE" id="PS51393">
    <property type="entry name" value="LIPOXYGENASE_3"/>
    <property type="match status" value="1"/>
</dbReference>
<evidence type="ECO:0000259" key="4">
    <source>
        <dbReference type="PROSITE" id="PS51393"/>
    </source>
</evidence>
<keyword evidence="1" id="KW-0479">Metal-binding</keyword>
<evidence type="ECO:0000256" key="3">
    <source>
        <dbReference type="ARBA" id="ARBA00023002"/>
    </source>
</evidence>
<dbReference type="InterPro" id="IPR013819">
    <property type="entry name" value="LipOase_C"/>
</dbReference>
<protein>
    <recommendedName>
        <fullName evidence="4">Lipoxygenase domain-containing protein</fullName>
    </recommendedName>
</protein>
<dbReference type="InterPro" id="IPR023393">
    <property type="entry name" value="START-like_dom_sf"/>
</dbReference>
<evidence type="ECO:0000256" key="1">
    <source>
        <dbReference type="ARBA" id="ARBA00022723"/>
    </source>
</evidence>
<dbReference type="GO" id="GO:0046872">
    <property type="term" value="F:metal ion binding"/>
    <property type="evidence" value="ECO:0007669"/>
    <property type="project" value="UniProtKB-KW"/>
</dbReference>
<dbReference type="GO" id="GO:0016702">
    <property type="term" value="F:oxidoreductase activity, acting on single donors with incorporation of molecular oxygen, incorporation of two atoms of oxygen"/>
    <property type="evidence" value="ECO:0007669"/>
    <property type="project" value="InterPro"/>
</dbReference>
<dbReference type="AlphaFoldDB" id="A0A1X6NKY2"/>